<dbReference type="EMBL" id="JADGJD010000073">
    <property type="protein sequence ID" value="KAJ3055543.1"/>
    <property type="molecule type" value="Genomic_DNA"/>
</dbReference>
<dbReference type="GO" id="GO:0005634">
    <property type="term" value="C:nucleus"/>
    <property type="evidence" value="ECO:0007669"/>
    <property type="project" value="UniProtKB-UniRule"/>
</dbReference>
<dbReference type="SMART" id="SM00398">
    <property type="entry name" value="HMG"/>
    <property type="match status" value="1"/>
</dbReference>
<dbReference type="Proteomes" id="UP001212841">
    <property type="component" value="Unassembled WGS sequence"/>
</dbReference>
<feature type="region of interest" description="Disordered" evidence="2">
    <location>
        <begin position="89"/>
        <end position="141"/>
    </location>
</feature>
<feature type="compositionally biased region" description="Low complexity" evidence="2">
    <location>
        <begin position="417"/>
        <end position="436"/>
    </location>
</feature>
<keyword evidence="1" id="KW-0238">DNA-binding</keyword>
<feature type="region of interest" description="Disordered" evidence="2">
    <location>
        <begin position="417"/>
        <end position="451"/>
    </location>
</feature>
<feature type="compositionally biased region" description="Polar residues" evidence="2">
    <location>
        <begin position="437"/>
        <end position="451"/>
    </location>
</feature>
<comment type="caution">
    <text evidence="4">The sequence shown here is derived from an EMBL/GenBank/DDBJ whole genome shotgun (WGS) entry which is preliminary data.</text>
</comment>
<accession>A0AAD5SIU4</accession>
<feature type="compositionally biased region" description="Polar residues" evidence="2">
    <location>
        <begin position="220"/>
        <end position="229"/>
    </location>
</feature>
<protein>
    <recommendedName>
        <fullName evidence="3">HMG box domain-containing protein</fullName>
    </recommendedName>
</protein>
<evidence type="ECO:0000313" key="5">
    <source>
        <dbReference type="Proteomes" id="UP001212841"/>
    </source>
</evidence>
<keyword evidence="5" id="KW-1185">Reference proteome</keyword>
<organism evidence="4 5">
    <name type="scientific">Rhizophlyctis rosea</name>
    <dbReference type="NCBI Taxonomy" id="64517"/>
    <lineage>
        <taxon>Eukaryota</taxon>
        <taxon>Fungi</taxon>
        <taxon>Fungi incertae sedis</taxon>
        <taxon>Chytridiomycota</taxon>
        <taxon>Chytridiomycota incertae sedis</taxon>
        <taxon>Chytridiomycetes</taxon>
        <taxon>Rhizophlyctidales</taxon>
        <taxon>Rhizophlyctidaceae</taxon>
        <taxon>Rhizophlyctis</taxon>
    </lineage>
</organism>
<feature type="region of interest" description="Disordered" evidence="2">
    <location>
        <begin position="201"/>
        <end position="303"/>
    </location>
</feature>
<dbReference type="Pfam" id="PF00505">
    <property type="entry name" value="HMG_box"/>
    <property type="match status" value="1"/>
</dbReference>
<dbReference type="AlphaFoldDB" id="A0AAD5SIU4"/>
<gene>
    <name evidence="4" type="ORF">HK097_010151</name>
</gene>
<feature type="compositionally biased region" description="Basic and acidic residues" evidence="2">
    <location>
        <begin position="201"/>
        <end position="212"/>
    </location>
</feature>
<evidence type="ECO:0000256" key="1">
    <source>
        <dbReference type="PROSITE-ProRule" id="PRU00267"/>
    </source>
</evidence>
<feature type="domain" description="HMG box" evidence="3">
    <location>
        <begin position="144"/>
        <end position="211"/>
    </location>
</feature>
<keyword evidence="1" id="KW-0539">Nucleus</keyword>
<dbReference type="InterPro" id="IPR036910">
    <property type="entry name" value="HMG_box_dom_sf"/>
</dbReference>
<evidence type="ECO:0000259" key="3">
    <source>
        <dbReference type="PROSITE" id="PS50118"/>
    </source>
</evidence>
<proteinExistence type="predicted"/>
<name>A0AAD5SIU4_9FUNG</name>
<evidence type="ECO:0000313" key="4">
    <source>
        <dbReference type="EMBL" id="KAJ3055543.1"/>
    </source>
</evidence>
<sequence length="519" mass="57157">MPGSMMYMANGIPYMVQPQPIPQPHPVPTAMPAWQPQPPRQPLPTAGYVLHMPAPQPQYMPMMPGHSSDASFQQIGMANTQILPLTLDQHRSLTPPPLPVPDSSALHTPPSSSRRNSTSMRPSHRSRSSSPYSRHWNNDQPHHAKRFMNQWILYRTEKSKQLRASHKYRRDQVSQIVAEMWRNEKPEVKEMYLRRSVEMKEKMKRDQEREARSSLGKSIGSANSANDLESSGEEEMGQAGPSNASSSPGKRRHSVTFSDWGGSPSPQSQTQPTATMPIPFADTSARSSTNVPPGLTYLSPPSTLGRRHYSVPASPRSWDASVGPVDSIPSPPGSLENLLSPPVGPSRLIAADAMEEEGSFLSLLRGADQSTGPVVVNLFPRASFGTPANQTSELQPLPPFDPTANIQQHQLRLQQRQQQQLREQQQLLQSHHQQQLNTAQSPSFQPSNTVMKSETHVPIPPALIPRTSMDTLSFLSGPDFGFDMLQIGRSTEVLAGGADQREFSASDLVVADATNEPNG</sequence>
<evidence type="ECO:0000256" key="2">
    <source>
        <dbReference type="SAM" id="MobiDB-lite"/>
    </source>
</evidence>
<feature type="compositionally biased region" description="Low complexity" evidence="2">
    <location>
        <begin position="109"/>
        <end position="121"/>
    </location>
</feature>
<reference evidence="4" key="1">
    <citation type="submission" date="2020-05" db="EMBL/GenBank/DDBJ databases">
        <title>Phylogenomic resolution of chytrid fungi.</title>
        <authorList>
            <person name="Stajich J.E."/>
            <person name="Amses K."/>
            <person name="Simmons R."/>
            <person name="Seto K."/>
            <person name="Myers J."/>
            <person name="Bonds A."/>
            <person name="Quandt C.A."/>
            <person name="Barry K."/>
            <person name="Liu P."/>
            <person name="Grigoriev I."/>
            <person name="Longcore J.E."/>
            <person name="James T.Y."/>
        </authorList>
    </citation>
    <scope>NUCLEOTIDE SEQUENCE</scope>
    <source>
        <strain evidence="4">JEL0318</strain>
    </source>
</reference>
<dbReference type="GO" id="GO:0003677">
    <property type="term" value="F:DNA binding"/>
    <property type="evidence" value="ECO:0007669"/>
    <property type="project" value="UniProtKB-UniRule"/>
</dbReference>
<dbReference type="Gene3D" id="1.10.30.10">
    <property type="entry name" value="High mobility group box domain"/>
    <property type="match status" value="1"/>
</dbReference>
<feature type="DNA-binding region" description="HMG box" evidence="1">
    <location>
        <begin position="144"/>
        <end position="211"/>
    </location>
</feature>
<feature type="compositionally biased region" description="Polar residues" evidence="2">
    <location>
        <begin position="264"/>
        <end position="274"/>
    </location>
</feature>
<dbReference type="SUPFAM" id="SSF47095">
    <property type="entry name" value="HMG-box"/>
    <property type="match status" value="1"/>
</dbReference>
<dbReference type="InterPro" id="IPR009071">
    <property type="entry name" value="HMG_box_dom"/>
</dbReference>
<dbReference type="PROSITE" id="PS50118">
    <property type="entry name" value="HMG_BOX_2"/>
    <property type="match status" value="1"/>
</dbReference>